<reference evidence="1 2" key="1">
    <citation type="submission" date="2019-05" db="EMBL/GenBank/DDBJ databases">
        <title>Another draft genome of Portunus trituberculatus and its Hox gene families provides insights of decapod evolution.</title>
        <authorList>
            <person name="Jeong J.-H."/>
            <person name="Song I."/>
            <person name="Kim S."/>
            <person name="Choi T."/>
            <person name="Kim D."/>
            <person name="Ryu S."/>
            <person name="Kim W."/>
        </authorList>
    </citation>
    <scope>NUCLEOTIDE SEQUENCE [LARGE SCALE GENOMIC DNA]</scope>
    <source>
        <tissue evidence="1">Muscle</tissue>
    </source>
</reference>
<evidence type="ECO:0000313" key="1">
    <source>
        <dbReference type="EMBL" id="MPC43907.1"/>
    </source>
</evidence>
<comment type="caution">
    <text evidence="1">The sequence shown here is derived from an EMBL/GenBank/DDBJ whole genome shotgun (WGS) entry which is preliminary data.</text>
</comment>
<name>A0A5B7FEA6_PORTR</name>
<evidence type="ECO:0000313" key="2">
    <source>
        <dbReference type="Proteomes" id="UP000324222"/>
    </source>
</evidence>
<proteinExistence type="predicted"/>
<dbReference type="AlphaFoldDB" id="A0A5B7FEA6"/>
<protein>
    <submittedName>
        <fullName evidence="1">Uncharacterized protein</fullName>
    </submittedName>
</protein>
<sequence>MTAAQLGIPSERLTRGGSEVFRLAVHSHSGNSAKLNWNRTSMNSLSHVEVVRYGTPSASYQQSLVTKMAAVVPYTSQRRSTSRSRILRFGSIDNYLKRKIK</sequence>
<gene>
    <name evidence="1" type="ORF">E2C01_037561</name>
</gene>
<dbReference type="EMBL" id="VSRR010006039">
    <property type="protein sequence ID" value="MPC43907.1"/>
    <property type="molecule type" value="Genomic_DNA"/>
</dbReference>
<dbReference type="Proteomes" id="UP000324222">
    <property type="component" value="Unassembled WGS sequence"/>
</dbReference>
<keyword evidence="2" id="KW-1185">Reference proteome</keyword>
<organism evidence="1 2">
    <name type="scientific">Portunus trituberculatus</name>
    <name type="common">Swimming crab</name>
    <name type="synonym">Neptunus trituberculatus</name>
    <dbReference type="NCBI Taxonomy" id="210409"/>
    <lineage>
        <taxon>Eukaryota</taxon>
        <taxon>Metazoa</taxon>
        <taxon>Ecdysozoa</taxon>
        <taxon>Arthropoda</taxon>
        <taxon>Crustacea</taxon>
        <taxon>Multicrustacea</taxon>
        <taxon>Malacostraca</taxon>
        <taxon>Eumalacostraca</taxon>
        <taxon>Eucarida</taxon>
        <taxon>Decapoda</taxon>
        <taxon>Pleocyemata</taxon>
        <taxon>Brachyura</taxon>
        <taxon>Eubrachyura</taxon>
        <taxon>Portunoidea</taxon>
        <taxon>Portunidae</taxon>
        <taxon>Portuninae</taxon>
        <taxon>Portunus</taxon>
    </lineage>
</organism>
<accession>A0A5B7FEA6</accession>